<dbReference type="GO" id="GO:0008710">
    <property type="term" value="F:8-amino-7-oxononanoate synthase activity"/>
    <property type="evidence" value="ECO:0007669"/>
    <property type="project" value="UniProtKB-EC"/>
</dbReference>
<organism evidence="15">
    <name type="scientific">Candidatus Kentrum sp. FW</name>
    <dbReference type="NCBI Taxonomy" id="2126338"/>
    <lineage>
        <taxon>Bacteria</taxon>
        <taxon>Pseudomonadati</taxon>
        <taxon>Pseudomonadota</taxon>
        <taxon>Gammaproteobacteria</taxon>
        <taxon>Candidatus Kentrum</taxon>
    </lineage>
</organism>
<dbReference type="InterPro" id="IPR015422">
    <property type="entry name" value="PyrdxlP-dep_Trfase_small"/>
</dbReference>
<dbReference type="GO" id="GO:0009102">
    <property type="term" value="P:biotin biosynthetic process"/>
    <property type="evidence" value="ECO:0007669"/>
    <property type="project" value="UniProtKB-KW"/>
</dbReference>
<dbReference type="PANTHER" id="PTHR13693">
    <property type="entry name" value="CLASS II AMINOTRANSFERASE/8-AMINO-7-OXONONANOATE SYNTHASE"/>
    <property type="match status" value="1"/>
</dbReference>
<evidence type="ECO:0000256" key="1">
    <source>
        <dbReference type="ARBA" id="ARBA00001933"/>
    </source>
</evidence>
<dbReference type="AlphaFoldDB" id="A0A450TYN7"/>
<dbReference type="InterPro" id="IPR015424">
    <property type="entry name" value="PyrdxlP-dep_Trfase"/>
</dbReference>
<evidence type="ECO:0000256" key="3">
    <source>
        <dbReference type="ARBA" id="ARBA00010008"/>
    </source>
</evidence>
<dbReference type="SUPFAM" id="SSF53383">
    <property type="entry name" value="PLP-dependent transferases"/>
    <property type="match status" value="1"/>
</dbReference>
<dbReference type="PROSITE" id="PS00599">
    <property type="entry name" value="AA_TRANSFER_CLASS_2"/>
    <property type="match status" value="1"/>
</dbReference>
<dbReference type="EC" id="2.3.1.47" evidence="5"/>
<evidence type="ECO:0000256" key="5">
    <source>
        <dbReference type="ARBA" id="ARBA00013187"/>
    </source>
</evidence>
<dbReference type="GO" id="GO:0030170">
    <property type="term" value="F:pyridoxal phosphate binding"/>
    <property type="evidence" value="ECO:0007669"/>
    <property type="project" value="InterPro"/>
</dbReference>
<dbReference type="Pfam" id="PF00155">
    <property type="entry name" value="Aminotran_1_2"/>
    <property type="match status" value="1"/>
</dbReference>
<gene>
    <name evidence="15" type="ORF">BECKFW1821C_GA0114237_10665</name>
</gene>
<evidence type="ECO:0000256" key="8">
    <source>
        <dbReference type="ARBA" id="ARBA00022898"/>
    </source>
</evidence>
<evidence type="ECO:0000256" key="9">
    <source>
        <dbReference type="ARBA" id="ARBA00032610"/>
    </source>
</evidence>
<dbReference type="EMBL" id="CAADFE010000066">
    <property type="protein sequence ID" value="VFJ74786.1"/>
    <property type="molecule type" value="Genomic_DNA"/>
</dbReference>
<keyword evidence="8 12" id="KW-0663">Pyridoxal phosphate</keyword>
<dbReference type="InterPro" id="IPR001917">
    <property type="entry name" value="Aminotrans_II_pyridoxalP_BS"/>
</dbReference>
<evidence type="ECO:0000256" key="11">
    <source>
        <dbReference type="ARBA" id="ARBA00047715"/>
    </source>
</evidence>
<dbReference type="CDD" id="cd06454">
    <property type="entry name" value="KBL_like"/>
    <property type="match status" value="1"/>
</dbReference>
<keyword evidence="6" id="KW-0808">Transferase</keyword>
<dbReference type="Gene3D" id="3.90.1150.10">
    <property type="entry name" value="Aspartate Aminotransferase, domain 1"/>
    <property type="match status" value="1"/>
</dbReference>
<evidence type="ECO:0000256" key="4">
    <source>
        <dbReference type="ARBA" id="ARBA00011738"/>
    </source>
</evidence>
<evidence type="ECO:0000256" key="2">
    <source>
        <dbReference type="ARBA" id="ARBA00004746"/>
    </source>
</evidence>
<dbReference type="InterPro" id="IPR050087">
    <property type="entry name" value="AON_synthase_class-II"/>
</dbReference>
<keyword evidence="7" id="KW-0093">Biotin biosynthesis</keyword>
<evidence type="ECO:0000256" key="12">
    <source>
        <dbReference type="RuleBase" id="RU003693"/>
    </source>
</evidence>
<evidence type="ECO:0000256" key="7">
    <source>
        <dbReference type="ARBA" id="ARBA00022756"/>
    </source>
</evidence>
<comment type="pathway">
    <text evidence="2">Cofactor biosynthesis; biotin biosynthesis.</text>
</comment>
<evidence type="ECO:0000259" key="14">
    <source>
        <dbReference type="Pfam" id="PF00155"/>
    </source>
</evidence>
<protein>
    <recommendedName>
        <fullName evidence="5">8-amino-7-oxononanoate synthase</fullName>
        <ecNumber evidence="5">2.3.1.47</ecNumber>
    </recommendedName>
    <alternativeName>
        <fullName evidence="9">7-keto-8-amino-pelargonic acid synthase</fullName>
    </alternativeName>
    <alternativeName>
        <fullName evidence="10">8-amino-7-ketopelargonate synthase</fullName>
    </alternativeName>
</protein>
<reference evidence="15" key="1">
    <citation type="submission" date="2019-02" db="EMBL/GenBank/DDBJ databases">
        <authorList>
            <person name="Gruber-Vodicka R. H."/>
            <person name="Seah K. B. B."/>
        </authorList>
    </citation>
    <scope>NUCLEOTIDE SEQUENCE</scope>
    <source>
        <strain evidence="15">BECK_BZ131</strain>
    </source>
</reference>
<feature type="domain" description="Aminotransferase class I/classII large" evidence="14">
    <location>
        <begin position="99"/>
        <end position="408"/>
    </location>
</feature>
<comment type="catalytic activity">
    <reaction evidence="11">
        <text>6-carboxyhexanoyl-[ACP] + L-alanine + H(+) = (8S)-8-amino-7-oxononanoate + holo-[ACP] + CO2</text>
        <dbReference type="Rhea" id="RHEA:42288"/>
        <dbReference type="Rhea" id="RHEA-COMP:9685"/>
        <dbReference type="Rhea" id="RHEA-COMP:9955"/>
        <dbReference type="ChEBI" id="CHEBI:15378"/>
        <dbReference type="ChEBI" id="CHEBI:16526"/>
        <dbReference type="ChEBI" id="CHEBI:57972"/>
        <dbReference type="ChEBI" id="CHEBI:64479"/>
        <dbReference type="ChEBI" id="CHEBI:78846"/>
        <dbReference type="ChEBI" id="CHEBI:149468"/>
        <dbReference type="EC" id="2.3.1.47"/>
    </reaction>
</comment>
<name>A0A450TYN7_9GAMM</name>
<dbReference type="InterPro" id="IPR004839">
    <property type="entry name" value="Aminotransferase_I/II_large"/>
</dbReference>
<sequence>MNNKLTLEEKKALLREQLKRKKAVAAGQGIPSSEQAEQDSSKNPAEIPEHFYKTDRFVECLDLQAQKDRLHRMGIDNPYFRVNETITNATAQIEGRAFLSFSSYNYIGLSGDPRVSEAAREAIRLYGTSPSASRIATGEKPVHGALETALARFLGTEDCVVFVSGHATNVTTIGHLFSSRDLIVHDALAHNSIVQGCLLSSATRIPFPHNDHEQLDAILSQNRHHHERVLIAVEGVYSMDGDICPLPQFIEIKQRHKALLMVDEAHSMGVLGESGRGVGEYHRVDSDHVDIWMGTLSKALASCGGYIASRHLLVEHLKYTAPGFLYSVGITPANAAAALAALEILQQEPERPARLRENARSFLESAKARGLDTGLSHDTPVIPVIVGDSMGALRLSHRLFQEGINVHPPCPRGPGRRSPPVLFHYQRTCPGTDRVCRGPDGSADVPSRSSLMGPGGLWCRKPVDPRLM</sequence>
<dbReference type="Gene3D" id="3.40.640.10">
    <property type="entry name" value="Type I PLP-dependent aspartate aminotransferase-like (Major domain)"/>
    <property type="match status" value="1"/>
</dbReference>
<comment type="cofactor">
    <cofactor evidence="1 12">
        <name>pyridoxal 5'-phosphate</name>
        <dbReference type="ChEBI" id="CHEBI:597326"/>
    </cofactor>
</comment>
<dbReference type="InterPro" id="IPR015421">
    <property type="entry name" value="PyrdxlP-dep_Trfase_major"/>
</dbReference>
<comment type="subunit">
    <text evidence="4">Homodimer.</text>
</comment>
<feature type="region of interest" description="Disordered" evidence="13">
    <location>
        <begin position="22"/>
        <end position="44"/>
    </location>
</feature>
<dbReference type="PANTHER" id="PTHR13693:SF100">
    <property type="entry name" value="8-AMINO-7-OXONONANOATE SYNTHASE"/>
    <property type="match status" value="1"/>
</dbReference>
<comment type="similarity">
    <text evidence="3">Belongs to the class-II pyridoxal-phosphate-dependent aminotransferase family. BioF subfamily.</text>
</comment>
<evidence type="ECO:0000256" key="10">
    <source>
        <dbReference type="ARBA" id="ARBA00033381"/>
    </source>
</evidence>
<accession>A0A450TYN7</accession>
<evidence type="ECO:0000256" key="13">
    <source>
        <dbReference type="SAM" id="MobiDB-lite"/>
    </source>
</evidence>
<proteinExistence type="inferred from homology"/>
<evidence type="ECO:0000256" key="6">
    <source>
        <dbReference type="ARBA" id="ARBA00022679"/>
    </source>
</evidence>
<evidence type="ECO:0000313" key="15">
    <source>
        <dbReference type="EMBL" id="VFJ74786.1"/>
    </source>
</evidence>